<sequence length="373" mass="39555">MKTAITDLVGAELPIFAFSHTRDVVAAVTNAGGVGVFGGTRFSPEELEKELAWIDQQVGGKPYGVDLLMPYKQSGLEHSPEELRAQIPDTHVGFVDDMLHRYEVIGEGSSGYDLTDWRGTATRPEKVAALIDVALQHPIRLLVSALGPPAPDVVERCRAQDIVIGALAGTVRHAQRNIAGGADFVVATGYEAGGHTGEVGTMVLTAEVAKAVAPVPVLAAGGIATGRQIVAALALGAAGVWMGSVWLSTVESEVDETVKAKMAQASSSDTVRSKTRTGKPARQLRSAWHDEWDAHPEVAPLPMPFQGMLSENAFEQISRAADAGNPRAKELDSYYVGQAVGLMPGVHRVSDVMNELLSDMVDAFETVNEVIGD</sequence>
<dbReference type="OrthoDB" id="7165168at2"/>
<evidence type="ECO:0000313" key="4">
    <source>
        <dbReference type="EMBL" id="SFU05642.1"/>
    </source>
</evidence>
<dbReference type="AlphaFoldDB" id="A0A1I7D1U6"/>
<keyword evidence="2" id="KW-0288">FMN</keyword>
<dbReference type="RefSeq" id="WP_093584193.1">
    <property type="nucleotide sequence ID" value="NZ_FPBA01000031.1"/>
</dbReference>
<keyword evidence="5" id="KW-1185">Reference proteome</keyword>
<dbReference type="InterPro" id="IPR013785">
    <property type="entry name" value="Aldolase_TIM"/>
</dbReference>
<name>A0A1I7D1U6_9ACTN</name>
<dbReference type="CDD" id="cd04730">
    <property type="entry name" value="NPD_like"/>
    <property type="match status" value="1"/>
</dbReference>
<evidence type="ECO:0000313" key="5">
    <source>
        <dbReference type="Proteomes" id="UP000199546"/>
    </source>
</evidence>
<accession>A0A1I7D1U6</accession>
<protein>
    <submittedName>
        <fullName evidence="4">NAD(P)H-dependent flavin oxidoreductase YrpB, nitropropane dioxygenase family</fullName>
    </submittedName>
</protein>
<dbReference type="GO" id="GO:0051213">
    <property type="term" value="F:dioxygenase activity"/>
    <property type="evidence" value="ECO:0007669"/>
    <property type="project" value="UniProtKB-KW"/>
</dbReference>
<dbReference type="PANTHER" id="PTHR32332">
    <property type="entry name" value="2-NITROPROPANE DIOXYGENASE"/>
    <property type="match status" value="1"/>
</dbReference>
<evidence type="ECO:0000256" key="1">
    <source>
        <dbReference type="ARBA" id="ARBA00022630"/>
    </source>
</evidence>
<evidence type="ECO:0000256" key="3">
    <source>
        <dbReference type="ARBA" id="ARBA00023002"/>
    </source>
</evidence>
<gene>
    <name evidence="4" type="ORF">SAMN05660657_05178</name>
</gene>
<dbReference type="Proteomes" id="UP000199546">
    <property type="component" value="Unassembled WGS sequence"/>
</dbReference>
<dbReference type="Pfam" id="PF03060">
    <property type="entry name" value="NMO"/>
    <property type="match status" value="1"/>
</dbReference>
<keyword evidence="4" id="KW-0223">Dioxygenase</keyword>
<keyword evidence="1" id="KW-0285">Flavoprotein</keyword>
<dbReference type="EMBL" id="FPBA01000031">
    <property type="protein sequence ID" value="SFU05642.1"/>
    <property type="molecule type" value="Genomic_DNA"/>
</dbReference>
<dbReference type="Gene3D" id="3.20.20.70">
    <property type="entry name" value="Aldolase class I"/>
    <property type="match status" value="1"/>
</dbReference>
<evidence type="ECO:0000256" key="2">
    <source>
        <dbReference type="ARBA" id="ARBA00022643"/>
    </source>
</evidence>
<proteinExistence type="predicted"/>
<keyword evidence="3" id="KW-0560">Oxidoreductase</keyword>
<dbReference type="GO" id="GO:0018580">
    <property type="term" value="F:nitronate monooxygenase activity"/>
    <property type="evidence" value="ECO:0007669"/>
    <property type="project" value="InterPro"/>
</dbReference>
<dbReference type="SUPFAM" id="SSF51412">
    <property type="entry name" value="Inosine monophosphate dehydrogenase (IMPDH)"/>
    <property type="match status" value="1"/>
</dbReference>
<dbReference type="STRING" id="1296565.SAMN05660657_05178"/>
<reference evidence="5" key="1">
    <citation type="submission" date="2016-10" db="EMBL/GenBank/DDBJ databases">
        <authorList>
            <person name="Varghese N."/>
            <person name="Submissions S."/>
        </authorList>
    </citation>
    <scope>NUCLEOTIDE SEQUENCE [LARGE SCALE GENOMIC DNA]</scope>
    <source>
        <strain evidence="5">DSM 46136</strain>
    </source>
</reference>
<dbReference type="PANTHER" id="PTHR32332:SF38">
    <property type="entry name" value="MONOOXYGENASE RV1533-RELATED"/>
    <property type="match status" value="1"/>
</dbReference>
<dbReference type="InterPro" id="IPR004136">
    <property type="entry name" value="NMO"/>
</dbReference>
<organism evidence="4 5">
    <name type="scientific">Geodermatophilus amargosae</name>
    <dbReference type="NCBI Taxonomy" id="1296565"/>
    <lineage>
        <taxon>Bacteria</taxon>
        <taxon>Bacillati</taxon>
        <taxon>Actinomycetota</taxon>
        <taxon>Actinomycetes</taxon>
        <taxon>Geodermatophilales</taxon>
        <taxon>Geodermatophilaceae</taxon>
        <taxon>Geodermatophilus</taxon>
    </lineage>
</organism>